<evidence type="ECO:0000256" key="3">
    <source>
        <dbReference type="ARBA" id="ARBA00022490"/>
    </source>
</evidence>
<dbReference type="PIRSF" id="PIRSF002583">
    <property type="entry name" value="Hsp90"/>
    <property type="match status" value="1"/>
</dbReference>
<protein>
    <recommendedName>
        <fullName evidence="8">Chaperone protein HtpG</fullName>
    </recommendedName>
    <alternativeName>
        <fullName evidence="8">Heat shock protein HtpG</fullName>
    </alternativeName>
    <alternativeName>
        <fullName evidence="8">High temperature protein G</fullName>
    </alternativeName>
</protein>
<feature type="domain" description="Histidine kinase/HSP90-like ATPase" evidence="11">
    <location>
        <begin position="26"/>
        <end position="183"/>
    </location>
</feature>
<dbReference type="GO" id="GO:0016887">
    <property type="term" value="F:ATP hydrolysis activity"/>
    <property type="evidence" value="ECO:0007669"/>
    <property type="project" value="InterPro"/>
</dbReference>
<name>A0A1H8JZ07_9BURK</name>
<feature type="binding site" evidence="9">
    <location>
        <begin position="121"/>
        <end position="126"/>
    </location>
    <ligand>
        <name>ATP</name>
        <dbReference type="ChEBI" id="CHEBI:30616"/>
    </ligand>
</feature>
<dbReference type="SUPFAM" id="SSF54211">
    <property type="entry name" value="Ribosomal protein S5 domain 2-like"/>
    <property type="match status" value="1"/>
</dbReference>
<comment type="caution">
    <text evidence="8">Lacks conserved residue(s) required for the propagation of feature annotation.</text>
</comment>
<dbReference type="Gene3D" id="3.30.565.10">
    <property type="entry name" value="Histidine kinase-like ATPase, C-terminal domain"/>
    <property type="match status" value="1"/>
</dbReference>
<comment type="similarity">
    <text evidence="2 8">Belongs to the heat shock protein 90 family.</text>
</comment>
<evidence type="ECO:0000256" key="5">
    <source>
        <dbReference type="ARBA" id="ARBA00022840"/>
    </source>
</evidence>
<evidence type="ECO:0000256" key="4">
    <source>
        <dbReference type="ARBA" id="ARBA00022741"/>
    </source>
</evidence>
<evidence type="ECO:0000256" key="10">
    <source>
        <dbReference type="SAM" id="MobiDB-lite"/>
    </source>
</evidence>
<sequence length="686" mass="75597">MSPHTHAFQAEVAQLLHLVTHSLYSNPDIFARELISNASDACDKLRFEALNNPALYEDQPNLEVRVSIDKAAKTITIADNGIGMSEQEAIDNLGTIAKSGTKDFVSKLTGDQKADSQLIGQFGVGFYSGFIVADKITVETRRAGLKPEEGVRWVSGGAGDFSTETITRPGRGTSITLHLREDKQDYLNSYKLKSIISQYSDHIGLPILMPKEEWKEGEEGQPGDMVQTGEWEQVNEASALWTRPKKDITPEQYNNFYQTLAHDFEDPLAWSHNKVEGNTEYTQLLYIPARAPFDLYQRDHKHGLKLYVRRVFIMDEAESLLPQYLRFVKGVVDASDLPLNVSRELLQESRDIKTIREGNTRRVLAMLEDMAKQQATPPDSAEGKTDVGSGESVPAPEPVETEDGVTDVVDKSDAAPAAEAAAAFAEQKTGANKYATFYAEFGAVLKEGLGEDTGNRDRIAKLLRFASTTTDTVSVSFADYKARMKEGQEAIYYITADSLSAAKNSPQLELFRKKGIEVLLMADRVDEWALSFLHEFDGTPLQSVAKGAVDLGKLQDEEEKKAAEAAQETAKPLLEKLKEALKADAQDVRATTRLVDSPACLVSEDNGMSVQLARMLKQAGQPVPDIKPVLEVNVDHALIRKLAEVQDDATRFNDLAQVLFDQALLAEGGMPADPAAYVRRVNALLA</sequence>
<keyword evidence="5 8" id="KW-0067">ATP-binding</keyword>
<dbReference type="CDD" id="cd16927">
    <property type="entry name" value="HATPase_Hsp90-like"/>
    <property type="match status" value="1"/>
</dbReference>
<dbReference type="Proteomes" id="UP000199531">
    <property type="component" value="Unassembled WGS sequence"/>
</dbReference>
<dbReference type="GO" id="GO:0140662">
    <property type="term" value="F:ATP-dependent protein folding chaperone"/>
    <property type="evidence" value="ECO:0007669"/>
    <property type="project" value="InterPro"/>
</dbReference>
<dbReference type="InterPro" id="IPR036890">
    <property type="entry name" value="HATPase_C_sf"/>
</dbReference>
<dbReference type="AlphaFoldDB" id="A0A1H8JZ07"/>
<dbReference type="InterPro" id="IPR003594">
    <property type="entry name" value="HATPase_dom"/>
</dbReference>
<keyword evidence="13" id="KW-1185">Reference proteome</keyword>
<dbReference type="FunFam" id="3.30.565.10:FF:000009">
    <property type="entry name" value="Molecular chaperone HtpG"/>
    <property type="match status" value="1"/>
</dbReference>
<keyword evidence="3 8" id="KW-0963">Cytoplasm</keyword>
<feature type="binding site" evidence="9">
    <location>
        <begin position="99"/>
        <end position="100"/>
    </location>
    <ligand>
        <name>ATP</name>
        <dbReference type="ChEBI" id="CHEBI:30616"/>
    </ligand>
</feature>
<dbReference type="PANTHER" id="PTHR11528">
    <property type="entry name" value="HEAT SHOCK PROTEIN 90 FAMILY MEMBER"/>
    <property type="match status" value="1"/>
</dbReference>
<dbReference type="Gene3D" id="3.40.50.11260">
    <property type="match status" value="1"/>
</dbReference>
<dbReference type="InterPro" id="IPR020568">
    <property type="entry name" value="Ribosomal_Su5_D2-typ_SF"/>
</dbReference>
<dbReference type="GO" id="GO:0005737">
    <property type="term" value="C:cytoplasm"/>
    <property type="evidence" value="ECO:0007669"/>
    <property type="project" value="UniProtKB-SubCell"/>
</dbReference>
<organism evidence="12 13">
    <name type="scientific">Brachymonas denitrificans DSM 15123</name>
    <dbReference type="NCBI Taxonomy" id="1121117"/>
    <lineage>
        <taxon>Bacteria</taxon>
        <taxon>Pseudomonadati</taxon>
        <taxon>Pseudomonadota</taxon>
        <taxon>Betaproteobacteria</taxon>
        <taxon>Burkholderiales</taxon>
        <taxon>Comamonadaceae</taxon>
        <taxon>Brachymonas</taxon>
    </lineage>
</organism>
<evidence type="ECO:0000313" key="12">
    <source>
        <dbReference type="EMBL" id="SEN85468.1"/>
    </source>
</evidence>
<feature type="binding site" evidence="9">
    <location>
        <position position="343"/>
    </location>
    <ligand>
        <name>ATP</name>
        <dbReference type="ChEBI" id="CHEBI:30616"/>
    </ligand>
</feature>
<feature type="binding site" evidence="9">
    <location>
        <position position="84"/>
    </location>
    <ligand>
        <name>ATP</name>
        <dbReference type="ChEBI" id="CHEBI:30616"/>
    </ligand>
</feature>
<comment type="function">
    <text evidence="8">Molecular chaperone. Has ATPase activity.</text>
</comment>
<feature type="region of interest" description="A; substrate-binding" evidence="8">
    <location>
        <begin position="1"/>
        <end position="343"/>
    </location>
</feature>
<dbReference type="Gene3D" id="1.20.120.790">
    <property type="entry name" value="Heat shock protein 90, C-terminal domain"/>
    <property type="match status" value="1"/>
</dbReference>
<dbReference type="Pfam" id="PF13589">
    <property type="entry name" value="HATPase_c_3"/>
    <property type="match status" value="1"/>
</dbReference>
<accession>A0A1H8JZ07</accession>
<feature type="binding site" evidence="9">
    <location>
        <position position="37"/>
    </location>
    <ligand>
        <name>ATP</name>
        <dbReference type="ChEBI" id="CHEBI:30616"/>
    </ligand>
</feature>
<dbReference type="GO" id="GO:0005524">
    <property type="term" value="F:ATP binding"/>
    <property type="evidence" value="ECO:0007669"/>
    <property type="project" value="UniProtKB-UniRule"/>
</dbReference>
<proteinExistence type="inferred from homology"/>
<dbReference type="InterPro" id="IPR037196">
    <property type="entry name" value="HSP90_C"/>
</dbReference>
<feature type="region of interest" description="C" evidence="8">
    <location>
        <begin position="615"/>
        <end position="686"/>
    </location>
</feature>
<reference evidence="12 13" key="1">
    <citation type="submission" date="2016-10" db="EMBL/GenBank/DDBJ databases">
        <authorList>
            <person name="de Groot N.N."/>
        </authorList>
    </citation>
    <scope>NUCLEOTIDE SEQUENCE [LARGE SCALE GENOMIC DNA]</scope>
    <source>
        <strain evidence="12 13">DSM 15123</strain>
    </source>
</reference>
<dbReference type="SUPFAM" id="SSF55874">
    <property type="entry name" value="ATPase domain of HSP90 chaperone/DNA topoisomerase II/histidine kinase"/>
    <property type="match status" value="1"/>
</dbReference>
<comment type="subunit">
    <text evidence="8">Homodimer.</text>
</comment>
<evidence type="ECO:0000313" key="13">
    <source>
        <dbReference type="Proteomes" id="UP000199531"/>
    </source>
</evidence>
<keyword evidence="4 8" id="KW-0547">Nucleotide-binding</keyword>
<dbReference type="SMART" id="SM00387">
    <property type="entry name" value="HATPase_c"/>
    <property type="match status" value="1"/>
</dbReference>
<feature type="binding site" evidence="9">
    <location>
        <position position="92"/>
    </location>
    <ligand>
        <name>ATP</name>
        <dbReference type="ChEBI" id="CHEBI:30616"/>
    </ligand>
</feature>
<evidence type="ECO:0000256" key="1">
    <source>
        <dbReference type="ARBA" id="ARBA00004496"/>
    </source>
</evidence>
<dbReference type="OrthoDB" id="9802640at2"/>
<feature type="region of interest" description="Disordered" evidence="10">
    <location>
        <begin position="371"/>
        <end position="405"/>
    </location>
</feature>
<dbReference type="InterPro" id="IPR001404">
    <property type="entry name" value="Hsp90_fam"/>
</dbReference>
<evidence type="ECO:0000256" key="6">
    <source>
        <dbReference type="ARBA" id="ARBA00023016"/>
    </source>
</evidence>
<evidence type="ECO:0000256" key="7">
    <source>
        <dbReference type="ARBA" id="ARBA00023186"/>
    </source>
</evidence>
<dbReference type="PRINTS" id="PR00775">
    <property type="entry name" value="HEATSHOCK90"/>
</dbReference>
<dbReference type="InterPro" id="IPR020575">
    <property type="entry name" value="Hsp90_N"/>
</dbReference>
<evidence type="ECO:0000259" key="11">
    <source>
        <dbReference type="SMART" id="SM00387"/>
    </source>
</evidence>
<evidence type="ECO:0000256" key="2">
    <source>
        <dbReference type="ARBA" id="ARBA00008239"/>
    </source>
</evidence>
<feature type="binding site" evidence="9">
    <location>
        <position position="98"/>
    </location>
    <ligand>
        <name>ATP</name>
        <dbReference type="ChEBI" id="CHEBI:30616"/>
    </ligand>
</feature>
<gene>
    <name evidence="8" type="primary">htpG</name>
    <name evidence="12" type="ORF">SAMN02745977_02189</name>
</gene>
<feature type="binding site" evidence="9">
    <location>
        <position position="173"/>
    </location>
    <ligand>
        <name>ATP</name>
        <dbReference type="ChEBI" id="CHEBI:30616"/>
    </ligand>
</feature>
<dbReference type="EMBL" id="FOCW01000008">
    <property type="protein sequence ID" value="SEN85468.1"/>
    <property type="molecule type" value="Genomic_DNA"/>
</dbReference>
<dbReference type="STRING" id="1121117.SAMN02745977_02189"/>
<dbReference type="Gene3D" id="3.30.230.80">
    <property type="match status" value="1"/>
</dbReference>
<keyword evidence="6 8" id="KW-0346">Stress response</keyword>
<keyword evidence="7 8" id="KW-0143">Chaperone</keyword>
<evidence type="ECO:0000256" key="8">
    <source>
        <dbReference type="HAMAP-Rule" id="MF_00505"/>
    </source>
</evidence>
<evidence type="ECO:0000256" key="9">
    <source>
        <dbReference type="PIRSR" id="PIRSR002583-1"/>
    </source>
</evidence>
<dbReference type="Pfam" id="PF00183">
    <property type="entry name" value="HSP90"/>
    <property type="match status" value="1"/>
</dbReference>
<dbReference type="SUPFAM" id="SSF110942">
    <property type="entry name" value="HSP90 C-terminal domain"/>
    <property type="match status" value="1"/>
</dbReference>
<comment type="subcellular location">
    <subcellularLocation>
        <location evidence="1 8">Cytoplasm</location>
    </subcellularLocation>
</comment>
<dbReference type="NCBIfam" id="NF003555">
    <property type="entry name" value="PRK05218.1"/>
    <property type="match status" value="1"/>
</dbReference>
<feature type="binding site" evidence="9">
    <location>
        <position position="33"/>
    </location>
    <ligand>
        <name>ATP</name>
        <dbReference type="ChEBI" id="CHEBI:30616"/>
    </ligand>
</feature>
<dbReference type="GO" id="GO:0051082">
    <property type="term" value="F:unfolded protein binding"/>
    <property type="evidence" value="ECO:0007669"/>
    <property type="project" value="UniProtKB-UniRule"/>
</dbReference>
<feature type="binding site" evidence="9">
    <location>
        <position position="79"/>
    </location>
    <ligand>
        <name>ATP</name>
        <dbReference type="ChEBI" id="CHEBI:30616"/>
    </ligand>
</feature>
<dbReference type="HAMAP" id="MF_00505">
    <property type="entry name" value="HSP90"/>
    <property type="match status" value="1"/>
</dbReference>
<dbReference type="RefSeq" id="WP_091817834.1">
    <property type="nucleotide sequence ID" value="NZ_FOCW01000008.1"/>
</dbReference>